<keyword evidence="2" id="KW-0808">Transferase</keyword>
<evidence type="ECO:0000256" key="6">
    <source>
        <dbReference type="ARBA" id="ARBA00048568"/>
    </source>
</evidence>
<proteinExistence type="predicted"/>
<evidence type="ECO:0000256" key="4">
    <source>
        <dbReference type="ARBA" id="ARBA00023015"/>
    </source>
</evidence>
<dbReference type="Proteomes" id="UP000027222">
    <property type="component" value="Unassembled WGS sequence"/>
</dbReference>
<dbReference type="InterPro" id="IPR045318">
    <property type="entry name" value="EZH1/2-like"/>
</dbReference>
<evidence type="ECO:0000313" key="10">
    <source>
        <dbReference type="EMBL" id="KDR76569.1"/>
    </source>
</evidence>
<dbReference type="PROSITE" id="PS51633">
    <property type="entry name" value="CXC"/>
    <property type="match status" value="1"/>
</dbReference>
<evidence type="ECO:0000256" key="5">
    <source>
        <dbReference type="ARBA" id="ARBA00023163"/>
    </source>
</evidence>
<evidence type="ECO:0000313" key="11">
    <source>
        <dbReference type="Proteomes" id="UP000027222"/>
    </source>
</evidence>
<feature type="domain" description="CXC" evidence="9">
    <location>
        <begin position="375"/>
        <end position="480"/>
    </location>
</feature>
<organism evidence="10 11">
    <name type="scientific">Galerina marginata (strain CBS 339.88)</name>
    <dbReference type="NCBI Taxonomy" id="685588"/>
    <lineage>
        <taxon>Eukaryota</taxon>
        <taxon>Fungi</taxon>
        <taxon>Dikarya</taxon>
        <taxon>Basidiomycota</taxon>
        <taxon>Agaricomycotina</taxon>
        <taxon>Agaricomycetes</taxon>
        <taxon>Agaricomycetidae</taxon>
        <taxon>Agaricales</taxon>
        <taxon>Agaricineae</taxon>
        <taxon>Strophariaceae</taxon>
        <taxon>Galerina</taxon>
    </lineage>
</organism>
<reference evidence="11" key="1">
    <citation type="journal article" date="2014" name="Proc. Natl. Acad. Sci. U.S.A.">
        <title>Extensive sampling of basidiomycete genomes demonstrates inadequacy of the white-rot/brown-rot paradigm for wood decay fungi.</title>
        <authorList>
            <person name="Riley R."/>
            <person name="Salamov A.A."/>
            <person name="Brown D.W."/>
            <person name="Nagy L.G."/>
            <person name="Floudas D."/>
            <person name="Held B.W."/>
            <person name="Levasseur A."/>
            <person name="Lombard V."/>
            <person name="Morin E."/>
            <person name="Otillar R."/>
            <person name="Lindquist E.A."/>
            <person name="Sun H."/>
            <person name="LaButti K.M."/>
            <person name="Schmutz J."/>
            <person name="Jabbour D."/>
            <person name="Luo H."/>
            <person name="Baker S.E."/>
            <person name="Pisabarro A.G."/>
            <person name="Walton J.D."/>
            <person name="Blanchette R.A."/>
            <person name="Henrissat B."/>
            <person name="Martin F."/>
            <person name="Cullen D."/>
            <person name="Hibbett D.S."/>
            <person name="Grigoriev I.V."/>
        </authorList>
    </citation>
    <scope>NUCLEOTIDE SEQUENCE [LARGE SCALE GENOMIC DNA]</scope>
    <source>
        <strain evidence="11">CBS 339.88</strain>
    </source>
</reference>
<evidence type="ECO:0000259" key="8">
    <source>
        <dbReference type="PROSITE" id="PS50280"/>
    </source>
</evidence>
<sequence length="637" mass="71692">MEDPDISMVPDSQEETYEIPADSIELVMQTYESVWNDYFTWDYEYSQQTIASLSRPYARPRPQPKRTKPPLKSPADPKVLVESCTITDYTYDGGQASSSSSKRHLIPPVTTTIDLSDILRPYPPYNMCTSISQNLLVGDDSHYMPFIPFSDDETYDYNTDIETYHYLAWQRNVADPDAQIIALQSMRRLLSEHGLSSADIDSTEVLPLECEVLEKLGHKRDFPPWRPLQTNPQLPQNSPDNPDSVISYSLDYFCANLNCLTGFCAMHDETSVKAQVPSSNPPKVPHIKATDIVVGPCGQDCFLTASSSSNSIGTYWTTKETEILSAALRYAPDSLPCDLSILCRKPCREIYRYQLTHPPPVQPPNRVKQSSYSSYRSFEDEKPSDFTPNMPCRHTGPCSAYSGCECFKNKSHCHSRCGCSRTCPRRWKGCTCARSGRVCGTKKCSCFRAHTECDPEVCIPCEARDHNSSLCRNVGLQRGQLKMTEVRESEWGLGLFVLEPCQERDLVAEYIGEMIHDPTVNSRNFHATHRGRSYVFNLNPLYSLDSAYAGNETRYMNHSKSPNCSTKVLLVNGQHRIGVYAARAIQAGEELFIDYGPTFWDPDKFPSSQVPGASAEMLYVPSYDDPKDATYLPSGSL</sequence>
<dbReference type="HOGENOM" id="CLU_029951_0_0_1"/>
<dbReference type="STRING" id="685588.A0A067T9J9"/>
<dbReference type="Pfam" id="PF18264">
    <property type="entry name" value="preSET_CXC"/>
    <property type="match status" value="1"/>
</dbReference>
<dbReference type="InterPro" id="IPR033467">
    <property type="entry name" value="Tesmin/TSO1-like_CXC"/>
</dbReference>
<dbReference type="SMART" id="SM01114">
    <property type="entry name" value="CXC"/>
    <property type="match status" value="1"/>
</dbReference>
<evidence type="ECO:0000259" key="9">
    <source>
        <dbReference type="PROSITE" id="PS51633"/>
    </source>
</evidence>
<gene>
    <name evidence="10" type="ORF">GALMADRAFT_246966</name>
</gene>
<dbReference type="InterPro" id="IPR001214">
    <property type="entry name" value="SET_dom"/>
</dbReference>
<evidence type="ECO:0000256" key="1">
    <source>
        <dbReference type="ARBA" id="ARBA00022603"/>
    </source>
</evidence>
<keyword evidence="4" id="KW-0805">Transcription regulation</keyword>
<dbReference type="EMBL" id="KL142378">
    <property type="protein sequence ID" value="KDR76569.1"/>
    <property type="molecule type" value="Genomic_DNA"/>
</dbReference>
<keyword evidence="11" id="KW-1185">Reference proteome</keyword>
<dbReference type="InterPro" id="IPR046341">
    <property type="entry name" value="SET_dom_sf"/>
</dbReference>
<feature type="region of interest" description="Disordered" evidence="7">
    <location>
        <begin position="54"/>
        <end position="76"/>
    </location>
</feature>
<dbReference type="GO" id="GO:0140951">
    <property type="term" value="F:histone H3K27 trimethyltransferase activity"/>
    <property type="evidence" value="ECO:0007669"/>
    <property type="project" value="UniProtKB-EC"/>
</dbReference>
<dbReference type="SMART" id="SM00317">
    <property type="entry name" value="SET"/>
    <property type="match status" value="1"/>
</dbReference>
<dbReference type="SUPFAM" id="SSF82199">
    <property type="entry name" value="SET domain"/>
    <property type="match status" value="1"/>
</dbReference>
<dbReference type="PROSITE" id="PS50280">
    <property type="entry name" value="SET"/>
    <property type="match status" value="1"/>
</dbReference>
<evidence type="ECO:0000256" key="3">
    <source>
        <dbReference type="ARBA" id="ARBA00022691"/>
    </source>
</evidence>
<dbReference type="InterPro" id="IPR026489">
    <property type="entry name" value="CXC_dom"/>
</dbReference>
<dbReference type="InterPro" id="IPR041355">
    <property type="entry name" value="Pre-SET_CXC"/>
</dbReference>
<dbReference type="GO" id="GO:0032259">
    <property type="term" value="P:methylation"/>
    <property type="evidence" value="ECO:0007669"/>
    <property type="project" value="UniProtKB-KW"/>
</dbReference>
<keyword evidence="3" id="KW-0949">S-adenosyl-L-methionine</keyword>
<evidence type="ECO:0000256" key="7">
    <source>
        <dbReference type="SAM" id="MobiDB-lite"/>
    </source>
</evidence>
<comment type="catalytic activity">
    <reaction evidence="6">
        <text>L-lysyl(27)-[histone H3] + 3 S-adenosyl-L-methionine = N(6),N(6),N(6)-trimethyl-L-lysyl(27)-[histone H3] + 3 S-adenosyl-L-homocysteine + 3 H(+)</text>
        <dbReference type="Rhea" id="RHEA:60292"/>
        <dbReference type="Rhea" id="RHEA-COMP:15535"/>
        <dbReference type="Rhea" id="RHEA-COMP:15548"/>
        <dbReference type="ChEBI" id="CHEBI:15378"/>
        <dbReference type="ChEBI" id="CHEBI:29969"/>
        <dbReference type="ChEBI" id="CHEBI:57856"/>
        <dbReference type="ChEBI" id="CHEBI:59789"/>
        <dbReference type="ChEBI" id="CHEBI:61961"/>
        <dbReference type="EC" id="2.1.1.356"/>
    </reaction>
</comment>
<dbReference type="PANTHER" id="PTHR45747:SF4">
    <property type="entry name" value="HISTONE-LYSINE N-METHYLTRANSFERASE E(Z)"/>
    <property type="match status" value="1"/>
</dbReference>
<name>A0A067T9J9_GALM3</name>
<keyword evidence="5" id="KW-0804">Transcription</keyword>
<dbReference type="GO" id="GO:0035098">
    <property type="term" value="C:ESC/E(Z) complex"/>
    <property type="evidence" value="ECO:0007669"/>
    <property type="project" value="TreeGrafter"/>
</dbReference>
<dbReference type="PANTHER" id="PTHR45747">
    <property type="entry name" value="HISTONE-LYSINE N-METHYLTRANSFERASE E(Z)"/>
    <property type="match status" value="1"/>
</dbReference>
<dbReference type="AlphaFoldDB" id="A0A067T9J9"/>
<keyword evidence="1" id="KW-0489">Methyltransferase</keyword>
<accession>A0A067T9J9</accession>
<dbReference type="Gene3D" id="2.170.270.10">
    <property type="entry name" value="SET domain"/>
    <property type="match status" value="1"/>
</dbReference>
<protein>
    <recommendedName>
        <fullName evidence="12">SET domain-containing protein</fullName>
    </recommendedName>
</protein>
<dbReference type="Pfam" id="PF00856">
    <property type="entry name" value="SET"/>
    <property type="match status" value="1"/>
</dbReference>
<dbReference type="OrthoDB" id="6141102at2759"/>
<dbReference type="GO" id="GO:0031507">
    <property type="term" value="P:heterochromatin formation"/>
    <property type="evidence" value="ECO:0007669"/>
    <property type="project" value="TreeGrafter"/>
</dbReference>
<evidence type="ECO:0000256" key="2">
    <source>
        <dbReference type="ARBA" id="ARBA00022679"/>
    </source>
</evidence>
<dbReference type="GO" id="GO:0003682">
    <property type="term" value="F:chromatin binding"/>
    <property type="evidence" value="ECO:0007669"/>
    <property type="project" value="TreeGrafter"/>
</dbReference>
<evidence type="ECO:0008006" key="12">
    <source>
        <dbReference type="Google" id="ProtNLM"/>
    </source>
</evidence>
<feature type="domain" description="SET" evidence="8">
    <location>
        <begin position="477"/>
        <end position="596"/>
    </location>
</feature>